<evidence type="ECO:0000313" key="7">
    <source>
        <dbReference type="EMBL" id="SHL76819.1"/>
    </source>
</evidence>
<feature type="transmembrane region" description="Helical" evidence="6">
    <location>
        <begin position="361"/>
        <end position="380"/>
    </location>
</feature>
<proteinExistence type="predicted"/>
<dbReference type="InterPro" id="IPR011701">
    <property type="entry name" value="MFS"/>
</dbReference>
<keyword evidence="2" id="KW-1003">Cell membrane</keyword>
<gene>
    <name evidence="7" type="ORF">SAMN05444398_105196</name>
</gene>
<feature type="transmembrane region" description="Helical" evidence="6">
    <location>
        <begin position="200"/>
        <end position="225"/>
    </location>
</feature>
<dbReference type="InterPro" id="IPR036259">
    <property type="entry name" value="MFS_trans_sf"/>
</dbReference>
<comment type="subcellular location">
    <subcellularLocation>
        <location evidence="1">Cell membrane</location>
        <topology evidence="1">Multi-pass membrane protein</topology>
    </subcellularLocation>
</comment>
<protein>
    <submittedName>
        <fullName evidence="7">Predicted arabinose efflux permease, MFS family</fullName>
    </submittedName>
</protein>
<dbReference type="OrthoDB" id="9775268at2"/>
<feature type="transmembrane region" description="Helical" evidence="6">
    <location>
        <begin position="240"/>
        <end position="259"/>
    </location>
</feature>
<evidence type="ECO:0000256" key="4">
    <source>
        <dbReference type="ARBA" id="ARBA00022989"/>
    </source>
</evidence>
<feature type="transmembrane region" description="Helical" evidence="6">
    <location>
        <begin position="157"/>
        <end position="179"/>
    </location>
</feature>
<sequence length="385" mass="41314">MSRLTYFILANFLSSVSMGVFLIALPWLIVKTLGGNALIAVSAFAMLVLFLLRQRSGTLVDSAPRGRLFATAMVGMGLLLALLAVAPANTALMLTVFFCGQIYLFFYYVIRSAITREIVPEGQFGRYNGILEIEGQVSTFFAGGAAAFFFAQNTESLSPVLWASAGGMLISSLIVLVKLPTDAPPRDAGENETETPATQAFPLSLMLLAYCGSVPFICVMLLNVIKPIVIVDLLRYSGEVLALTSVFYTIGAIAAGLLGGRGWIGTGQKQVVTLTLFGFFIFCLLPAIAPTPIVLYVSSVVWGFSNGLSRITWQTAAMSQVGNQRIGNFFATVTAGVGVMRIGLLFGYWAISTLWGYEISFGYLALICAIGLVVFASALLRPQTF</sequence>
<evidence type="ECO:0000256" key="6">
    <source>
        <dbReference type="SAM" id="Phobius"/>
    </source>
</evidence>
<dbReference type="PANTHER" id="PTHR23513:SF11">
    <property type="entry name" value="STAPHYLOFERRIN A TRANSPORTER"/>
    <property type="match status" value="1"/>
</dbReference>
<dbReference type="Proteomes" id="UP000183974">
    <property type="component" value="Unassembled WGS sequence"/>
</dbReference>
<dbReference type="SUPFAM" id="SSF103473">
    <property type="entry name" value="MFS general substrate transporter"/>
    <property type="match status" value="1"/>
</dbReference>
<dbReference type="Gene3D" id="1.20.1250.20">
    <property type="entry name" value="MFS general substrate transporter like domains"/>
    <property type="match status" value="2"/>
</dbReference>
<evidence type="ECO:0000256" key="2">
    <source>
        <dbReference type="ARBA" id="ARBA00022475"/>
    </source>
</evidence>
<evidence type="ECO:0000256" key="1">
    <source>
        <dbReference type="ARBA" id="ARBA00004651"/>
    </source>
</evidence>
<feature type="transmembrane region" description="Helical" evidence="6">
    <location>
        <begin position="68"/>
        <end position="86"/>
    </location>
</feature>
<dbReference type="AlphaFoldDB" id="A0A1M7DC90"/>
<feature type="transmembrane region" description="Helical" evidence="6">
    <location>
        <begin position="325"/>
        <end position="349"/>
    </location>
</feature>
<dbReference type="RefSeq" id="WP_073034843.1">
    <property type="nucleotide sequence ID" value="NZ_BMLR01000005.1"/>
</dbReference>
<dbReference type="Pfam" id="PF07690">
    <property type="entry name" value="MFS_1"/>
    <property type="match status" value="1"/>
</dbReference>
<keyword evidence="5 6" id="KW-0472">Membrane</keyword>
<keyword evidence="4 6" id="KW-1133">Transmembrane helix</keyword>
<feature type="transmembrane region" description="Helical" evidence="6">
    <location>
        <begin position="271"/>
        <end position="289"/>
    </location>
</feature>
<name>A0A1M7DC90_9RHOB</name>
<dbReference type="GO" id="GO:0022857">
    <property type="term" value="F:transmembrane transporter activity"/>
    <property type="evidence" value="ECO:0007669"/>
    <property type="project" value="InterPro"/>
</dbReference>
<feature type="transmembrane region" description="Helical" evidence="6">
    <location>
        <begin position="35"/>
        <end position="52"/>
    </location>
</feature>
<dbReference type="EMBL" id="FRBR01000005">
    <property type="protein sequence ID" value="SHL76819.1"/>
    <property type="molecule type" value="Genomic_DNA"/>
</dbReference>
<evidence type="ECO:0000256" key="3">
    <source>
        <dbReference type="ARBA" id="ARBA00022692"/>
    </source>
</evidence>
<dbReference type="GO" id="GO:0005886">
    <property type="term" value="C:plasma membrane"/>
    <property type="evidence" value="ECO:0007669"/>
    <property type="project" value="UniProtKB-SubCell"/>
</dbReference>
<evidence type="ECO:0000256" key="5">
    <source>
        <dbReference type="ARBA" id="ARBA00023136"/>
    </source>
</evidence>
<dbReference type="PANTHER" id="PTHR23513">
    <property type="entry name" value="INTEGRAL MEMBRANE EFFLUX PROTEIN-RELATED"/>
    <property type="match status" value="1"/>
</dbReference>
<dbReference type="STRING" id="337701.SAMN05444398_105196"/>
<accession>A0A1M7DC90</accession>
<feature type="transmembrane region" description="Helical" evidence="6">
    <location>
        <begin position="7"/>
        <end position="29"/>
    </location>
</feature>
<keyword evidence="3 6" id="KW-0812">Transmembrane</keyword>
<organism evidence="7 8">
    <name type="scientific">Roseovarius pacificus</name>
    <dbReference type="NCBI Taxonomy" id="337701"/>
    <lineage>
        <taxon>Bacteria</taxon>
        <taxon>Pseudomonadati</taxon>
        <taxon>Pseudomonadota</taxon>
        <taxon>Alphaproteobacteria</taxon>
        <taxon>Rhodobacterales</taxon>
        <taxon>Roseobacteraceae</taxon>
        <taxon>Roseovarius</taxon>
    </lineage>
</organism>
<evidence type="ECO:0000313" key="8">
    <source>
        <dbReference type="Proteomes" id="UP000183974"/>
    </source>
</evidence>
<feature type="transmembrane region" description="Helical" evidence="6">
    <location>
        <begin position="92"/>
        <end position="110"/>
    </location>
</feature>
<reference evidence="7 8" key="1">
    <citation type="submission" date="2016-11" db="EMBL/GenBank/DDBJ databases">
        <authorList>
            <person name="Jaros S."/>
            <person name="Januszkiewicz K."/>
            <person name="Wedrychowicz H."/>
        </authorList>
    </citation>
    <scope>NUCLEOTIDE SEQUENCE [LARGE SCALE GENOMIC DNA]</scope>
    <source>
        <strain evidence="7 8">DSM 29589</strain>
    </source>
</reference>
<keyword evidence="8" id="KW-1185">Reference proteome</keyword>